<feature type="transmembrane region" description="Helical" evidence="5">
    <location>
        <begin position="205"/>
        <end position="226"/>
    </location>
</feature>
<sequence length="230" mass="24675">MTKYIDTPIFGVLISILAFEIGVFINKKTKISFFNPLLISVTIIISFLLIFNIDYKTYNKGGSIISFLLGPATVVLVVPLYKQIENLKKNSLPILVGIFVGVLTAIISIYYLSKLFGLDEIIVLSLIPKSVTAAISMEVSREIGGVPSLTMAVTVITGIVGNIVGPYIYKIFKIENEIAQGIGLGNGAHALGTARAMELGEVQGAMGSLSISVAGLMTVFLAPWLVSLFN</sequence>
<organism evidence="6 7">
    <name type="scientific">Anaerosalibacter massiliensis</name>
    <dbReference type="NCBI Taxonomy" id="1347392"/>
    <lineage>
        <taxon>Bacteria</taxon>
        <taxon>Bacillati</taxon>
        <taxon>Bacillota</taxon>
        <taxon>Tissierellia</taxon>
        <taxon>Tissierellales</taxon>
        <taxon>Sporanaerobacteraceae</taxon>
        <taxon>Anaerosalibacter</taxon>
    </lineage>
</organism>
<reference evidence="6" key="1">
    <citation type="submission" date="2022-07" db="EMBL/GenBank/DDBJ databases">
        <title>Enhanced cultured diversity of the mouse gut microbiota enables custom-made synthetic communities.</title>
        <authorList>
            <person name="Afrizal A."/>
        </authorList>
    </citation>
    <scope>NUCLEOTIDE SEQUENCE</scope>
    <source>
        <strain evidence="6">DSM 29482</strain>
    </source>
</reference>
<evidence type="ECO:0000256" key="4">
    <source>
        <dbReference type="ARBA" id="ARBA00023136"/>
    </source>
</evidence>
<dbReference type="OrthoDB" id="9811701at2"/>
<feature type="transmembrane region" description="Helical" evidence="5">
    <location>
        <begin position="149"/>
        <end position="169"/>
    </location>
</feature>
<feature type="transmembrane region" description="Helical" evidence="5">
    <location>
        <begin position="92"/>
        <end position="112"/>
    </location>
</feature>
<gene>
    <name evidence="6" type="ORF">NSA23_13105</name>
</gene>
<comment type="caution">
    <text evidence="6">The sequence shown here is derived from an EMBL/GenBank/DDBJ whole genome shotgun (WGS) entry which is preliminary data.</text>
</comment>
<dbReference type="Proteomes" id="UP001142078">
    <property type="component" value="Unassembled WGS sequence"/>
</dbReference>
<evidence type="ECO:0000256" key="2">
    <source>
        <dbReference type="ARBA" id="ARBA00022692"/>
    </source>
</evidence>
<feature type="transmembrane region" description="Helical" evidence="5">
    <location>
        <begin position="37"/>
        <end position="55"/>
    </location>
</feature>
<feature type="transmembrane region" description="Helical" evidence="5">
    <location>
        <begin position="61"/>
        <end position="80"/>
    </location>
</feature>
<evidence type="ECO:0000256" key="3">
    <source>
        <dbReference type="ARBA" id="ARBA00022989"/>
    </source>
</evidence>
<keyword evidence="2 5" id="KW-0812">Transmembrane</keyword>
<dbReference type="PANTHER" id="PTHR30249">
    <property type="entry name" value="PUTATIVE SEROTONIN TRANSPORTER"/>
    <property type="match status" value="1"/>
</dbReference>
<dbReference type="AlphaFoldDB" id="A0A9X2MKA0"/>
<evidence type="ECO:0000256" key="5">
    <source>
        <dbReference type="SAM" id="Phobius"/>
    </source>
</evidence>
<evidence type="ECO:0000313" key="7">
    <source>
        <dbReference type="Proteomes" id="UP001142078"/>
    </source>
</evidence>
<dbReference type="RefSeq" id="WP_042682709.1">
    <property type="nucleotide sequence ID" value="NZ_CABKTM010000049.1"/>
</dbReference>
<dbReference type="EMBL" id="JANJZL010000011">
    <property type="protein sequence ID" value="MCR2045041.1"/>
    <property type="molecule type" value="Genomic_DNA"/>
</dbReference>
<comment type="subcellular location">
    <subcellularLocation>
        <location evidence="1">Membrane</location>
        <topology evidence="1">Multi-pass membrane protein</topology>
    </subcellularLocation>
</comment>
<keyword evidence="7" id="KW-1185">Reference proteome</keyword>
<dbReference type="PANTHER" id="PTHR30249:SF0">
    <property type="entry name" value="PLASTIDAL GLYCOLATE_GLYCERATE TRANSLOCATOR 1, CHLOROPLASTIC"/>
    <property type="match status" value="1"/>
</dbReference>
<keyword evidence="3 5" id="KW-1133">Transmembrane helix</keyword>
<proteinExistence type="predicted"/>
<protein>
    <submittedName>
        <fullName evidence="6">LrgB family protein</fullName>
    </submittedName>
</protein>
<dbReference type="InterPro" id="IPR007300">
    <property type="entry name" value="CidB/LrgB"/>
</dbReference>
<name>A0A9X2MKA0_9FIRM</name>
<evidence type="ECO:0000313" key="6">
    <source>
        <dbReference type="EMBL" id="MCR2045041.1"/>
    </source>
</evidence>
<keyword evidence="4 5" id="KW-0472">Membrane</keyword>
<dbReference type="Pfam" id="PF04172">
    <property type="entry name" value="LrgB"/>
    <property type="match status" value="1"/>
</dbReference>
<dbReference type="GO" id="GO:0016020">
    <property type="term" value="C:membrane"/>
    <property type="evidence" value="ECO:0007669"/>
    <property type="project" value="UniProtKB-SubCell"/>
</dbReference>
<feature type="transmembrane region" description="Helical" evidence="5">
    <location>
        <begin position="6"/>
        <end position="25"/>
    </location>
</feature>
<accession>A0A9X2MKA0</accession>
<evidence type="ECO:0000256" key="1">
    <source>
        <dbReference type="ARBA" id="ARBA00004141"/>
    </source>
</evidence>